<dbReference type="Proteomes" id="UP000824540">
    <property type="component" value="Unassembled WGS sequence"/>
</dbReference>
<dbReference type="PANTHER" id="PTHR15268:SF16">
    <property type="entry name" value="THYROID HORMONE RECEPTOR-ASSOCIATED PROTEIN 3"/>
    <property type="match status" value="1"/>
</dbReference>
<dbReference type="InterPro" id="IPR029199">
    <property type="entry name" value="THRAP3_BCLAF1"/>
</dbReference>
<organism evidence="2 3">
    <name type="scientific">Albula glossodonta</name>
    <name type="common">roundjaw bonefish</name>
    <dbReference type="NCBI Taxonomy" id="121402"/>
    <lineage>
        <taxon>Eukaryota</taxon>
        <taxon>Metazoa</taxon>
        <taxon>Chordata</taxon>
        <taxon>Craniata</taxon>
        <taxon>Vertebrata</taxon>
        <taxon>Euteleostomi</taxon>
        <taxon>Actinopterygii</taxon>
        <taxon>Neopterygii</taxon>
        <taxon>Teleostei</taxon>
        <taxon>Albuliformes</taxon>
        <taxon>Albulidae</taxon>
        <taxon>Albula</taxon>
    </lineage>
</organism>
<dbReference type="AlphaFoldDB" id="A0A8T2N486"/>
<accession>A0A8T2N486</accession>
<gene>
    <name evidence="2" type="ORF">JZ751_008468</name>
</gene>
<dbReference type="EMBL" id="JAFBMS010000158">
    <property type="protein sequence ID" value="KAG9334220.1"/>
    <property type="molecule type" value="Genomic_DNA"/>
</dbReference>
<keyword evidence="3" id="KW-1185">Reference proteome</keyword>
<reference evidence="2" key="1">
    <citation type="thesis" date="2021" institute="BYU ScholarsArchive" country="Provo, UT, USA">
        <title>Applications of and Algorithms for Genome Assembly and Genomic Analyses with an Emphasis on Marine Teleosts.</title>
        <authorList>
            <person name="Pickett B.D."/>
        </authorList>
    </citation>
    <scope>NUCLEOTIDE SEQUENCE</scope>
    <source>
        <strain evidence="2">HI-2016</strain>
    </source>
</reference>
<dbReference type="GO" id="GO:0016592">
    <property type="term" value="C:mediator complex"/>
    <property type="evidence" value="ECO:0007669"/>
    <property type="project" value="TreeGrafter"/>
</dbReference>
<dbReference type="GO" id="GO:0045944">
    <property type="term" value="P:positive regulation of transcription by RNA polymerase II"/>
    <property type="evidence" value="ECO:0007669"/>
    <property type="project" value="TreeGrafter"/>
</dbReference>
<protein>
    <submittedName>
        <fullName evidence="2">Uncharacterized protein</fullName>
    </submittedName>
</protein>
<comment type="similarity">
    <text evidence="1">Belongs to the BCLAF1/THRAP3 family.</text>
</comment>
<evidence type="ECO:0000256" key="1">
    <source>
        <dbReference type="ARBA" id="ARBA00006481"/>
    </source>
</evidence>
<evidence type="ECO:0000313" key="3">
    <source>
        <dbReference type="Proteomes" id="UP000824540"/>
    </source>
</evidence>
<proteinExistence type="inferred from homology"/>
<name>A0A8T2N486_9TELE</name>
<dbReference type="GO" id="GO:0003677">
    <property type="term" value="F:DNA binding"/>
    <property type="evidence" value="ECO:0007669"/>
    <property type="project" value="TreeGrafter"/>
</dbReference>
<comment type="caution">
    <text evidence="2">The sequence shown here is derived from an EMBL/GenBank/DDBJ whole genome shotgun (WGS) entry which is preliminary data.</text>
</comment>
<dbReference type="Pfam" id="PF15440">
    <property type="entry name" value="THRAP3_BCLAF1"/>
    <property type="match status" value="1"/>
</dbReference>
<evidence type="ECO:0000313" key="2">
    <source>
        <dbReference type="EMBL" id="KAG9334220.1"/>
    </source>
</evidence>
<dbReference type="GO" id="GO:0003712">
    <property type="term" value="F:transcription coregulator activity"/>
    <property type="evidence" value="ECO:0007669"/>
    <property type="project" value="TreeGrafter"/>
</dbReference>
<sequence length="67" mass="7712">MAAEHLEDRRQMAKLEGTRQNCAACLVSVAQHFPSSGLTLNERFAMYQRRAAEKEMARPRKSPEIHR</sequence>
<dbReference type="PANTHER" id="PTHR15268">
    <property type="entry name" value="THRAP3/BCLAF1"/>
    <property type="match status" value="1"/>
</dbReference>
<dbReference type="OrthoDB" id="9948513at2759"/>